<dbReference type="InterPro" id="IPR019874">
    <property type="entry name" value="RF_methyltr_PrmC"/>
</dbReference>
<feature type="binding site" evidence="5">
    <location>
        <begin position="128"/>
        <end position="132"/>
    </location>
    <ligand>
        <name>S-adenosyl-L-methionine</name>
        <dbReference type="ChEBI" id="CHEBI:59789"/>
    </ligand>
</feature>
<dbReference type="Pfam" id="PF05175">
    <property type="entry name" value="MTS"/>
    <property type="match status" value="1"/>
</dbReference>
<feature type="binding site" evidence="5">
    <location>
        <position position="180"/>
    </location>
    <ligand>
        <name>S-adenosyl-L-methionine</name>
        <dbReference type="ChEBI" id="CHEBI:59789"/>
    </ligand>
</feature>
<evidence type="ECO:0000259" key="6">
    <source>
        <dbReference type="Pfam" id="PF05175"/>
    </source>
</evidence>
<proteinExistence type="inferred from homology"/>
<evidence type="ECO:0000256" key="4">
    <source>
        <dbReference type="ARBA" id="ARBA00048391"/>
    </source>
</evidence>
<evidence type="ECO:0000256" key="1">
    <source>
        <dbReference type="ARBA" id="ARBA00022603"/>
    </source>
</evidence>
<gene>
    <name evidence="5 8" type="primary">prmC</name>
    <name evidence="8" type="ORF">DSM101010T_10910</name>
</gene>
<dbReference type="CDD" id="cd02440">
    <property type="entry name" value="AdoMet_MTases"/>
    <property type="match status" value="1"/>
</dbReference>
<dbReference type="Gene3D" id="1.10.8.10">
    <property type="entry name" value="DNA helicase RuvA subunit, C-terminal domain"/>
    <property type="match status" value="1"/>
</dbReference>
<evidence type="ECO:0000256" key="3">
    <source>
        <dbReference type="ARBA" id="ARBA00022691"/>
    </source>
</evidence>
<comment type="similarity">
    <text evidence="5">Belongs to the protein N5-glutamine methyltransferase family. PrmC subfamily.</text>
</comment>
<dbReference type="InterPro" id="IPR007848">
    <property type="entry name" value="Small_mtfrase_dom"/>
</dbReference>
<dbReference type="RefSeq" id="WP_174404411.1">
    <property type="nucleotide sequence ID" value="NZ_BLVO01000012.1"/>
</dbReference>
<dbReference type="InterPro" id="IPR040758">
    <property type="entry name" value="PrmC_N"/>
</dbReference>
<dbReference type="GO" id="GO:0032259">
    <property type="term" value="P:methylation"/>
    <property type="evidence" value="ECO:0007669"/>
    <property type="project" value="UniProtKB-KW"/>
</dbReference>
<dbReference type="PROSITE" id="PS00092">
    <property type="entry name" value="N6_MTASE"/>
    <property type="match status" value="1"/>
</dbReference>
<dbReference type="InterPro" id="IPR050320">
    <property type="entry name" value="N5-glutamine_MTase"/>
</dbReference>
<evidence type="ECO:0000313" key="8">
    <source>
        <dbReference type="EMBL" id="GFM32726.1"/>
    </source>
</evidence>
<dbReference type="EC" id="2.1.1.297" evidence="5"/>
<protein>
    <recommendedName>
        <fullName evidence="5">Release factor glutamine methyltransferase</fullName>
        <shortName evidence="5">RF MTase</shortName>
        <ecNumber evidence="5">2.1.1.297</ecNumber>
    </recommendedName>
    <alternativeName>
        <fullName evidence="5">N5-glutamine methyltransferase PrmC</fullName>
    </alternativeName>
    <alternativeName>
        <fullName evidence="5">Protein-(glutamine-N5) MTase PrmC</fullName>
    </alternativeName>
    <alternativeName>
        <fullName evidence="5">Protein-glutamine N-methyltransferase PrmC</fullName>
    </alternativeName>
</protein>
<comment type="caution">
    <text evidence="8">The sequence shown here is derived from an EMBL/GenBank/DDBJ whole genome shotgun (WGS) entry which is preliminary data.</text>
</comment>
<dbReference type="PANTHER" id="PTHR18895:SF74">
    <property type="entry name" value="MTRF1L RELEASE FACTOR GLUTAMINE METHYLTRANSFERASE"/>
    <property type="match status" value="1"/>
</dbReference>
<feature type="binding site" evidence="5">
    <location>
        <position position="196"/>
    </location>
    <ligand>
        <name>S-adenosyl-L-methionine</name>
        <dbReference type="ChEBI" id="CHEBI:59789"/>
    </ligand>
</feature>
<dbReference type="NCBIfam" id="TIGR03534">
    <property type="entry name" value="RF_mod_PrmC"/>
    <property type="match status" value="1"/>
</dbReference>
<dbReference type="Pfam" id="PF17827">
    <property type="entry name" value="PrmC_N"/>
    <property type="match status" value="1"/>
</dbReference>
<dbReference type="NCBIfam" id="TIGR00536">
    <property type="entry name" value="hemK_fam"/>
    <property type="match status" value="1"/>
</dbReference>
<dbReference type="InterPro" id="IPR004556">
    <property type="entry name" value="HemK-like"/>
</dbReference>
<evidence type="ECO:0000256" key="2">
    <source>
        <dbReference type="ARBA" id="ARBA00022679"/>
    </source>
</evidence>
<dbReference type="AlphaFoldDB" id="A0A7J0BGD9"/>
<dbReference type="PANTHER" id="PTHR18895">
    <property type="entry name" value="HEMK METHYLTRANSFERASE"/>
    <property type="match status" value="1"/>
</dbReference>
<organism evidence="8 9">
    <name type="scientific">Desulfovibrio subterraneus</name>
    <dbReference type="NCBI Taxonomy" id="2718620"/>
    <lineage>
        <taxon>Bacteria</taxon>
        <taxon>Pseudomonadati</taxon>
        <taxon>Thermodesulfobacteriota</taxon>
        <taxon>Desulfovibrionia</taxon>
        <taxon>Desulfovibrionales</taxon>
        <taxon>Desulfovibrionaceae</taxon>
        <taxon>Desulfovibrio</taxon>
    </lineage>
</organism>
<dbReference type="GO" id="GO:0003676">
    <property type="term" value="F:nucleic acid binding"/>
    <property type="evidence" value="ECO:0007669"/>
    <property type="project" value="InterPro"/>
</dbReference>
<evidence type="ECO:0000259" key="7">
    <source>
        <dbReference type="Pfam" id="PF17827"/>
    </source>
</evidence>
<keyword evidence="2 5" id="KW-0808">Transferase</keyword>
<feature type="domain" description="Release factor glutamine methyltransferase N-terminal" evidence="7">
    <location>
        <begin position="15"/>
        <end position="83"/>
    </location>
</feature>
<dbReference type="SUPFAM" id="SSF53335">
    <property type="entry name" value="S-adenosyl-L-methionine-dependent methyltransferases"/>
    <property type="match status" value="1"/>
</dbReference>
<dbReference type="HAMAP" id="MF_02126">
    <property type="entry name" value="RF_methyltr_PrmC"/>
    <property type="match status" value="1"/>
</dbReference>
<reference evidence="8 9" key="1">
    <citation type="submission" date="2020-05" db="EMBL/GenBank/DDBJ databases">
        <title>Draft genome sequence of Desulfovibrio sp. strain HN2T.</title>
        <authorList>
            <person name="Ueno A."/>
            <person name="Tamazawa S."/>
            <person name="Tamamura S."/>
            <person name="Murakami T."/>
            <person name="Kiyama T."/>
            <person name="Inomata H."/>
            <person name="Amano Y."/>
            <person name="Miyakawa K."/>
            <person name="Tamaki H."/>
            <person name="Naganuma T."/>
            <person name="Kaneko K."/>
        </authorList>
    </citation>
    <scope>NUCLEOTIDE SEQUENCE [LARGE SCALE GENOMIC DNA]</scope>
    <source>
        <strain evidence="8 9">HN2</strain>
    </source>
</reference>
<feature type="domain" description="Methyltransferase small" evidence="6">
    <location>
        <begin position="124"/>
        <end position="204"/>
    </location>
</feature>
<keyword evidence="9" id="KW-1185">Reference proteome</keyword>
<accession>A0A7J0BGD9</accession>
<name>A0A7J0BGD9_9BACT</name>
<dbReference type="EMBL" id="BLVO01000012">
    <property type="protein sequence ID" value="GFM32726.1"/>
    <property type="molecule type" value="Genomic_DNA"/>
</dbReference>
<evidence type="ECO:0000313" key="9">
    <source>
        <dbReference type="Proteomes" id="UP000503840"/>
    </source>
</evidence>
<feature type="binding site" evidence="5">
    <location>
        <position position="151"/>
    </location>
    <ligand>
        <name>S-adenosyl-L-methionine</name>
        <dbReference type="ChEBI" id="CHEBI:59789"/>
    </ligand>
</feature>
<feature type="binding site" evidence="5">
    <location>
        <begin position="196"/>
        <end position="199"/>
    </location>
    <ligand>
        <name>substrate</name>
    </ligand>
</feature>
<keyword evidence="3 5" id="KW-0949">S-adenosyl-L-methionine</keyword>
<dbReference type="GO" id="GO:0102559">
    <property type="term" value="F:peptide chain release factor N(5)-glutamine methyltransferase activity"/>
    <property type="evidence" value="ECO:0007669"/>
    <property type="project" value="UniProtKB-EC"/>
</dbReference>
<keyword evidence="1 5" id="KW-0489">Methyltransferase</keyword>
<comment type="catalytic activity">
    <reaction evidence="4 5">
        <text>L-glutaminyl-[peptide chain release factor] + S-adenosyl-L-methionine = N(5)-methyl-L-glutaminyl-[peptide chain release factor] + S-adenosyl-L-homocysteine + H(+)</text>
        <dbReference type="Rhea" id="RHEA:42896"/>
        <dbReference type="Rhea" id="RHEA-COMP:10271"/>
        <dbReference type="Rhea" id="RHEA-COMP:10272"/>
        <dbReference type="ChEBI" id="CHEBI:15378"/>
        <dbReference type="ChEBI" id="CHEBI:30011"/>
        <dbReference type="ChEBI" id="CHEBI:57856"/>
        <dbReference type="ChEBI" id="CHEBI:59789"/>
        <dbReference type="ChEBI" id="CHEBI:61891"/>
        <dbReference type="EC" id="2.1.1.297"/>
    </reaction>
</comment>
<comment type="function">
    <text evidence="5">Methylates the class 1 translation termination release factors RF1/PrfA and RF2/PrfB on the glutamine residue of the universally conserved GGQ motif.</text>
</comment>
<dbReference type="InterPro" id="IPR029063">
    <property type="entry name" value="SAM-dependent_MTases_sf"/>
</dbReference>
<evidence type="ECO:0000256" key="5">
    <source>
        <dbReference type="HAMAP-Rule" id="MF_02126"/>
    </source>
</evidence>
<dbReference type="Proteomes" id="UP000503840">
    <property type="component" value="Unassembled WGS sequence"/>
</dbReference>
<sequence>MAVARPAQLTIRNIITAFSEYLSGKAVDSPRLSADLLAMHVLAISRLDLITEPHRQVSEAHWQAIADLVERRGNGEPVAYLLGSREFYGRDFAVSPATLIPRPETEHIIEEVVRRFSGKGRFIFADLGTGTGCIATTIAAELPDAMGIAVDLSADALAVATANARTHGVADRLLFLNGDFTSPLFRHTSLDCIATNPPYVSEAEYAELSHEVRDYEPRTALVPGETGLEHAALLIRNAQDWLRPDGIFIMEMGYTQAGPNLSCFGDAQGIWHGEKIIRDLAGLDRMVFAIRSRN</sequence>
<dbReference type="Gene3D" id="3.40.50.150">
    <property type="entry name" value="Vaccinia Virus protein VP39"/>
    <property type="match status" value="1"/>
</dbReference>
<dbReference type="InterPro" id="IPR002052">
    <property type="entry name" value="DNA_methylase_N6_adenine_CS"/>
</dbReference>